<proteinExistence type="predicted"/>
<name>A0A4D6NRX8_VIGUN</name>
<sequence>MVDVVAAKMPEGLGLQLLQKGGDGFTFQRRGSAAGGCQVTTAQCTPTPHPSPSIHTGWVVASGNRTPNLTFNTSGSPADATSCAAAQLVASAGEPEVLKVTMVDVVAAKMPEGLGLQLLQKGGDGFTFQRRGSAAGDVYKRQRLVDFFATCGFCFQLEAKTTGREKIHQTLSLIHI</sequence>
<gene>
    <name evidence="1" type="ORF">DEO72_LG11g2248</name>
</gene>
<keyword evidence="2" id="KW-1185">Reference proteome</keyword>
<dbReference type="AlphaFoldDB" id="A0A4D6NRX8"/>
<protein>
    <submittedName>
        <fullName evidence="1">Uncharacterized protein</fullName>
    </submittedName>
</protein>
<accession>A0A4D6NRX8</accession>
<evidence type="ECO:0000313" key="1">
    <source>
        <dbReference type="EMBL" id="QCE15239.1"/>
    </source>
</evidence>
<evidence type="ECO:0000313" key="2">
    <source>
        <dbReference type="Proteomes" id="UP000501690"/>
    </source>
</evidence>
<dbReference type="EMBL" id="CP039355">
    <property type="protein sequence ID" value="QCE15239.1"/>
    <property type="molecule type" value="Genomic_DNA"/>
</dbReference>
<reference evidence="1 2" key="1">
    <citation type="submission" date="2019-04" db="EMBL/GenBank/DDBJ databases">
        <title>An improved genome assembly and genetic linkage map for asparagus bean, Vigna unguiculata ssp. sesquipedialis.</title>
        <authorList>
            <person name="Xia Q."/>
            <person name="Zhang R."/>
            <person name="Dong Y."/>
        </authorList>
    </citation>
    <scope>NUCLEOTIDE SEQUENCE [LARGE SCALE GENOMIC DNA]</scope>
    <source>
        <tissue evidence="1">Leaf</tissue>
    </source>
</reference>
<organism evidence="1 2">
    <name type="scientific">Vigna unguiculata</name>
    <name type="common">Cowpea</name>
    <dbReference type="NCBI Taxonomy" id="3917"/>
    <lineage>
        <taxon>Eukaryota</taxon>
        <taxon>Viridiplantae</taxon>
        <taxon>Streptophyta</taxon>
        <taxon>Embryophyta</taxon>
        <taxon>Tracheophyta</taxon>
        <taxon>Spermatophyta</taxon>
        <taxon>Magnoliopsida</taxon>
        <taxon>eudicotyledons</taxon>
        <taxon>Gunneridae</taxon>
        <taxon>Pentapetalae</taxon>
        <taxon>rosids</taxon>
        <taxon>fabids</taxon>
        <taxon>Fabales</taxon>
        <taxon>Fabaceae</taxon>
        <taxon>Papilionoideae</taxon>
        <taxon>50 kb inversion clade</taxon>
        <taxon>NPAAA clade</taxon>
        <taxon>indigoferoid/millettioid clade</taxon>
        <taxon>Phaseoleae</taxon>
        <taxon>Vigna</taxon>
    </lineage>
</organism>
<dbReference type="Proteomes" id="UP000501690">
    <property type="component" value="Linkage Group LG11"/>
</dbReference>